<evidence type="ECO:0000256" key="2">
    <source>
        <dbReference type="ARBA" id="ARBA00022729"/>
    </source>
</evidence>
<dbReference type="AlphaFoldDB" id="A0ABD3UJK7"/>
<dbReference type="InterPro" id="IPR032675">
    <property type="entry name" value="LRR_dom_sf"/>
</dbReference>
<name>A0ABD3UJK7_SINWO</name>
<organism evidence="5 6">
    <name type="scientific">Sinanodonta woodiana</name>
    <name type="common">Chinese pond mussel</name>
    <name type="synonym">Anodonta woodiana</name>
    <dbReference type="NCBI Taxonomy" id="1069815"/>
    <lineage>
        <taxon>Eukaryota</taxon>
        <taxon>Metazoa</taxon>
        <taxon>Spiralia</taxon>
        <taxon>Lophotrochozoa</taxon>
        <taxon>Mollusca</taxon>
        <taxon>Bivalvia</taxon>
        <taxon>Autobranchia</taxon>
        <taxon>Heteroconchia</taxon>
        <taxon>Palaeoheterodonta</taxon>
        <taxon>Unionida</taxon>
        <taxon>Unionoidea</taxon>
        <taxon>Unionidae</taxon>
        <taxon>Unioninae</taxon>
        <taxon>Sinanodonta</taxon>
    </lineage>
</organism>
<proteinExistence type="predicted"/>
<dbReference type="InterPro" id="IPR003591">
    <property type="entry name" value="Leu-rich_rpt_typical-subtyp"/>
</dbReference>
<dbReference type="PANTHER" id="PTHR24369">
    <property type="entry name" value="ANTIGEN BSP, PUTATIVE-RELATED"/>
    <property type="match status" value="1"/>
</dbReference>
<dbReference type="InterPro" id="IPR001611">
    <property type="entry name" value="Leu-rich_rpt"/>
</dbReference>
<feature type="signal peptide" evidence="4">
    <location>
        <begin position="1"/>
        <end position="18"/>
    </location>
</feature>
<comment type="caution">
    <text evidence="5">The sequence shown here is derived from an EMBL/GenBank/DDBJ whole genome shotgun (WGS) entry which is preliminary data.</text>
</comment>
<accession>A0ABD3UJK7</accession>
<evidence type="ECO:0000256" key="3">
    <source>
        <dbReference type="ARBA" id="ARBA00022737"/>
    </source>
</evidence>
<dbReference type="SUPFAM" id="SSF52047">
    <property type="entry name" value="RNI-like"/>
    <property type="match status" value="1"/>
</dbReference>
<dbReference type="EMBL" id="JBJQND010000016">
    <property type="protein sequence ID" value="KAL3848485.1"/>
    <property type="molecule type" value="Genomic_DNA"/>
</dbReference>
<reference evidence="5 6" key="1">
    <citation type="submission" date="2024-11" db="EMBL/GenBank/DDBJ databases">
        <title>Chromosome-level genome assembly of the freshwater bivalve Anodonta woodiana.</title>
        <authorList>
            <person name="Chen X."/>
        </authorList>
    </citation>
    <scope>NUCLEOTIDE SEQUENCE [LARGE SCALE GENOMIC DNA]</scope>
    <source>
        <strain evidence="5">MN2024</strain>
        <tissue evidence="5">Gills</tissue>
    </source>
</reference>
<dbReference type="InterPro" id="IPR050541">
    <property type="entry name" value="LRR_TM_domain-containing"/>
</dbReference>
<keyword evidence="2 4" id="KW-0732">Signal</keyword>
<dbReference type="PANTHER" id="PTHR24369:SF210">
    <property type="entry name" value="CHAOPTIN-RELATED"/>
    <property type="match status" value="1"/>
</dbReference>
<dbReference type="PROSITE" id="PS51450">
    <property type="entry name" value="LRR"/>
    <property type="match status" value="1"/>
</dbReference>
<keyword evidence="1" id="KW-0433">Leucine-rich repeat</keyword>
<sequence length="460" mass="51234">MNIFSALILCHCMMLAIAANICPNAGRCSCTFDILDCSGRNLSTIPHLSASDKVIRIIRLDTNNIATVQNNSFIGILVSNIILRDNNISDVDHGAFNGVEDKINELDLSNNQLITIPTAIRTLNKIRTLNIAFNPIPWGAFDNVEGEDVLRTVGKTLYEFSFGHDALNEWPHTLRHLVTLKTLNILGGSFKTLPPAAFHGFEGTLLNLRIENTKLIAIPVALSRLTYLEKLNFDHNHDIGDAGILVPAFSSTILRHLRDLTLKDDRLTVFPNILKYLDGVRKLSLDGNRLDVIGDNSIRVIASSKVEDLSLRNCSLTRVPGAISHMRSLTILDLSNNSITTFERNDFTNMSRIANLTVSANPLMYISPDAFNELHNLIYLNLQSTNLMEIPTAIQNSRAIMDLILPTDQISCTCDLAWLKTYMNVHNPRLHIQGTCETIESSIENYMANFIPLCPNYSHG</sequence>
<keyword evidence="6" id="KW-1185">Reference proteome</keyword>
<evidence type="ECO:0000313" key="6">
    <source>
        <dbReference type="Proteomes" id="UP001634394"/>
    </source>
</evidence>
<dbReference type="Proteomes" id="UP001634394">
    <property type="component" value="Unassembled WGS sequence"/>
</dbReference>
<evidence type="ECO:0000256" key="1">
    <source>
        <dbReference type="ARBA" id="ARBA00022614"/>
    </source>
</evidence>
<protein>
    <submittedName>
        <fullName evidence="5">Uncharacterized protein</fullName>
    </submittedName>
</protein>
<evidence type="ECO:0000256" key="4">
    <source>
        <dbReference type="SAM" id="SignalP"/>
    </source>
</evidence>
<dbReference type="Pfam" id="PF13855">
    <property type="entry name" value="LRR_8"/>
    <property type="match status" value="2"/>
</dbReference>
<gene>
    <name evidence="5" type="ORF">ACJMK2_019338</name>
</gene>
<feature type="chain" id="PRO_5044792469" evidence="4">
    <location>
        <begin position="19"/>
        <end position="460"/>
    </location>
</feature>
<evidence type="ECO:0000313" key="5">
    <source>
        <dbReference type="EMBL" id="KAL3848485.1"/>
    </source>
</evidence>
<dbReference type="Gene3D" id="3.80.10.10">
    <property type="entry name" value="Ribonuclease Inhibitor"/>
    <property type="match status" value="3"/>
</dbReference>
<keyword evidence="3" id="KW-0677">Repeat</keyword>
<dbReference type="SMART" id="SM00369">
    <property type="entry name" value="LRR_TYP"/>
    <property type="match status" value="5"/>
</dbReference>